<dbReference type="AlphaFoldDB" id="A0AAN7I2S0"/>
<dbReference type="Proteomes" id="UP001304243">
    <property type="component" value="Unassembled WGS sequence"/>
</dbReference>
<dbReference type="InterPro" id="IPR043502">
    <property type="entry name" value="DNA/RNA_pol_sf"/>
</dbReference>
<dbReference type="EMBL" id="JASEJX010000012">
    <property type="protein sequence ID" value="KAK4518392.1"/>
    <property type="molecule type" value="Genomic_DNA"/>
</dbReference>
<dbReference type="PROSITE" id="PS50878">
    <property type="entry name" value="RT_POL"/>
    <property type="match status" value="1"/>
</dbReference>
<gene>
    <name evidence="3" type="ORF">ATC70_008609</name>
</gene>
<sequence length="285" mass="32399">MTQQRNNLALRGINPSFRLENDAEVNYTLPLDEFQKTLVQQTAARKATREATLSLQRIGSLIFSIRSTLAAGWYQQQQQQQQQLHQPVQQQGQQQQQQFSTKRPQEKLQPISSVNPTAPTSTATATSLPIQINNITTDPIGGRLSKHSQQWTNITNNFFVINTVQHGYHIPFYTTPPITTIPTSITPFSADQATLIDQAIQDLLDKSAIEKVSPHQVQQVPWFYSSMFVIPKKSGDIRPVFNLKNLNQYLDAPHFKMETIREVSLMIKRNDYLVSIDLSDAFLHV</sequence>
<dbReference type="SUPFAM" id="SSF56672">
    <property type="entry name" value="DNA/RNA polymerases"/>
    <property type="match status" value="1"/>
</dbReference>
<comment type="caution">
    <text evidence="3">The sequence shown here is derived from an EMBL/GenBank/DDBJ whole genome shotgun (WGS) entry which is preliminary data.</text>
</comment>
<protein>
    <recommendedName>
        <fullName evidence="2">Reverse transcriptase domain-containing protein</fullName>
    </recommendedName>
</protein>
<evidence type="ECO:0000256" key="1">
    <source>
        <dbReference type="SAM" id="MobiDB-lite"/>
    </source>
</evidence>
<evidence type="ECO:0000313" key="3">
    <source>
        <dbReference type="EMBL" id="KAK4518392.1"/>
    </source>
</evidence>
<evidence type="ECO:0000313" key="4">
    <source>
        <dbReference type="Proteomes" id="UP001304243"/>
    </source>
</evidence>
<dbReference type="InterPro" id="IPR043128">
    <property type="entry name" value="Rev_trsase/Diguanyl_cyclase"/>
</dbReference>
<feature type="domain" description="Reverse transcriptase" evidence="2">
    <location>
        <begin position="211"/>
        <end position="285"/>
    </location>
</feature>
<accession>A0AAN7I2S0</accession>
<reference evidence="3 4" key="1">
    <citation type="submission" date="2022-11" db="EMBL/GenBank/DDBJ databases">
        <title>Mucor velutinosus strain NIH1002 WGS.</title>
        <authorList>
            <person name="Subramanian P."/>
            <person name="Mullikin J.C."/>
            <person name="Segre J.A."/>
            <person name="Zelazny A.M."/>
        </authorList>
    </citation>
    <scope>NUCLEOTIDE SEQUENCE [LARGE SCALE GENOMIC DNA]</scope>
    <source>
        <strain evidence="3 4">NIH1002</strain>
    </source>
</reference>
<evidence type="ECO:0000259" key="2">
    <source>
        <dbReference type="PROSITE" id="PS50878"/>
    </source>
</evidence>
<feature type="compositionally biased region" description="Low complexity" evidence="1">
    <location>
        <begin position="116"/>
        <end position="126"/>
    </location>
</feature>
<name>A0AAN7I2S0_9FUNG</name>
<feature type="compositionally biased region" description="Low complexity" evidence="1">
    <location>
        <begin position="85"/>
        <end position="98"/>
    </location>
</feature>
<dbReference type="GeneID" id="89952295"/>
<feature type="region of interest" description="Disordered" evidence="1">
    <location>
        <begin position="85"/>
        <end position="126"/>
    </location>
</feature>
<dbReference type="RefSeq" id="XP_064685058.1">
    <property type="nucleotide sequence ID" value="XM_064827856.1"/>
</dbReference>
<keyword evidence="4" id="KW-1185">Reference proteome</keyword>
<dbReference type="InterPro" id="IPR000477">
    <property type="entry name" value="RT_dom"/>
</dbReference>
<organism evidence="3 4">
    <name type="scientific">Mucor velutinosus</name>
    <dbReference type="NCBI Taxonomy" id="708070"/>
    <lineage>
        <taxon>Eukaryota</taxon>
        <taxon>Fungi</taxon>
        <taxon>Fungi incertae sedis</taxon>
        <taxon>Mucoromycota</taxon>
        <taxon>Mucoromycotina</taxon>
        <taxon>Mucoromycetes</taxon>
        <taxon>Mucorales</taxon>
        <taxon>Mucorineae</taxon>
        <taxon>Mucoraceae</taxon>
        <taxon>Mucor</taxon>
    </lineage>
</organism>
<dbReference type="Gene3D" id="3.30.70.270">
    <property type="match status" value="1"/>
</dbReference>
<dbReference type="Gene3D" id="3.10.10.10">
    <property type="entry name" value="HIV Type 1 Reverse Transcriptase, subunit A, domain 1"/>
    <property type="match status" value="1"/>
</dbReference>
<proteinExistence type="predicted"/>